<dbReference type="PANTHER" id="PTHR13298:SF11">
    <property type="entry name" value="RAPAMYCIN-INSENSITIVE COMPANION OF MTOR"/>
    <property type="match status" value="1"/>
</dbReference>
<dbReference type="InterPro" id="IPR016024">
    <property type="entry name" value="ARM-type_fold"/>
</dbReference>
<evidence type="ECO:0000259" key="5">
    <source>
        <dbReference type="SMART" id="SM01310"/>
    </source>
</evidence>
<organism evidence="6 7">
    <name type="scientific">Basidiobolus meristosporus CBS 931.73</name>
    <dbReference type="NCBI Taxonomy" id="1314790"/>
    <lineage>
        <taxon>Eukaryota</taxon>
        <taxon>Fungi</taxon>
        <taxon>Fungi incertae sedis</taxon>
        <taxon>Zoopagomycota</taxon>
        <taxon>Entomophthoromycotina</taxon>
        <taxon>Basidiobolomycetes</taxon>
        <taxon>Basidiobolales</taxon>
        <taxon>Basidiobolaceae</taxon>
        <taxon>Basidiobolus</taxon>
    </lineage>
</organism>
<proteinExistence type="inferred from homology"/>
<dbReference type="GO" id="GO:0038203">
    <property type="term" value="P:TORC2 signaling"/>
    <property type="evidence" value="ECO:0007669"/>
    <property type="project" value="TreeGrafter"/>
</dbReference>
<dbReference type="SMART" id="SM01310">
    <property type="entry name" value="RICTOR_V"/>
    <property type="match status" value="1"/>
</dbReference>
<dbReference type="Gene3D" id="1.25.10.10">
    <property type="entry name" value="Leucine-rich Repeat Variant"/>
    <property type="match status" value="1"/>
</dbReference>
<dbReference type="InParanoid" id="A0A1Y1XDX5"/>
<reference evidence="6 7" key="1">
    <citation type="submission" date="2016-07" db="EMBL/GenBank/DDBJ databases">
        <title>Pervasive Adenine N6-methylation of Active Genes in Fungi.</title>
        <authorList>
            <consortium name="DOE Joint Genome Institute"/>
            <person name="Mondo S.J."/>
            <person name="Dannebaum R.O."/>
            <person name="Kuo R.C."/>
            <person name="Labutti K."/>
            <person name="Haridas S."/>
            <person name="Kuo A."/>
            <person name="Salamov A."/>
            <person name="Ahrendt S.R."/>
            <person name="Lipzen A."/>
            <person name="Sullivan W."/>
            <person name="Andreopoulos W.B."/>
            <person name="Clum A."/>
            <person name="Lindquist E."/>
            <person name="Daum C."/>
            <person name="Ramamoorthy G.K."/>
            <person name="Gryganskyi A."/>
            <person name="Culley D."/>
            <person name="Magnuson J.K."/>
            <person name="James T.Y."/>
            <person name="O'Malley M.A."/>
            <person name="Stajich J.E."/>
            <person name="Spatafora J.W."/>
            <person name="Visel A."/>
            <person name="Grigoriev I.V."/>
        </authorList>
    </citation>
    <scope>NUCLEOTIDE SEQUENCE [LARGE SCALE GENOMIC DNA]</scope>
    <source>
        <strain evidence="6 7">CBS 931.73</strain>
    </source>
</reference>
<dbReference type="Pfam" id="PF14664">
    <property type="entry name" value="RICTOR_N"/>
    <property type="match status" value="1"/>
</dbReference>
<dbReference type="PANTHER" id="PTHR13298">
    <property type="entry name" value="CYTOSOLIC REGULATOR PIANISSIMO"/>
    <property type="match status" value="1"/>
</dbReference>
<evidence type="ECO:0000259" key="4">
    <source>
        <dbReference type="SMART" id="SM01308"/>
    </source>
</evidence>
<dbReference type="Proteomes" id="UP000193498">
    <property type="component" value="Unassembled WGS sequence"/>
</dbReference>
<protein>
    <recommendedName>
        <fullName evidence="8">ARM repeat-containing protein</fullName>
    </recommendedName>
</protein>
<evidence type="ECO:0000256" key="2">
    <source>
        <dbReference type="SAM" id="MobiDB-lite"/>
    </source>
</evidence>
<dbReference type="GO" id="GO:0031932">
    <property type="term" value="C:TORC2 complex"/>
    <property type="evidence" value="ECO:0007669"/>
    <property type="project" value="InterPro"/>
</dbReference>
<dbReference type="Pfam" id="PF14663">
    <property type="entry name" value="RasGEF_N_2"/>
    <property type="match status" value="1"/>
</dbReference>
<feature type="domain" description="Rapamycin-insensitive companion of mTOR N-terminal" evidence="4">
    <location>
        <begin position="2"/>
        <end position="298"/>
    </location>
</feature>
<feature type="region of interest" description="Disordered" evidence="2">
    <location>
        <begin position="712"/>
        <end position="736"/>
    </location>
</feature>
<dbReference type="InterPro" id="IPR028268">
    <property type="entry name" value="Pianissimo_fam"/>
</dbReference>
<dbReference type="Pfam" id="PF14666">
    <property type="entry name" value="RICTOR_M"/>
    <property type="match status" value="1"/>
</dbReference>
<name>A0A1Y1XDX5_9FUNG</name>
<gene>
    <name evidence="6" type="ORF">K493DRAFT_239533</name>
</gene>
<dbReference type="SMART" id="SM01307">
    <property type="entry name" value="RICTOR_M"/>
    <property type="match status" value="1"/>
</dbReference>
<dbReference type="InterPro" id="IPR028267">
    <property type="entry name" value="Pianissimo_N"/>
</dbReference>
<dbReference type="InterPro" id="IPR029452">
    <property type="entry name" value="RICTOR_V"/>
</dbReference>
<dbReference type="EMBL" id="MCFE01000624">
    <property type="protein sequence ID" value="ORX83958.1"/>
    <property type="molecule type" value="Genomic_DNA"/>
</dbReference>
<dbReference type="InterPro" id="IPR029453">
    <property type="entry name" value="Rictor_IV"/>
</dbReference>
<evidence type="ECO:0000313" key="7">
    <source>
        <dbReference type="Proteomes" id="UP000193498"/>
    </source>
</evidence>
<accession>A0A1Y1XDX5</accession>
<dbReference type="OrthoDB" id="271111at2759"/>
<evidence type="ECO:0000259" key="3">
    <source>
        <dbReference type="SMART" id="SM01307"/>
    </source>
</evidence>
<evidence type="ECO:0000313" key="6">
    <source>
        <dbReference type="EMBL" id="ORX83958.1"/>
    </source>
</evidence>
<dbReference type="SUPFAM" id="SSF48371">
    <property type="entry name" value="ARM repeat"/>
    <property type="match status" value="1"/>
</dbReference>
<sequence length="1060" mass="120273">LRTLMRDQKFDPEREQALKLTRGLISCANKTSFIKPGIVRALIAIAEQPDDRIRLVCLETLCELMIQNVELVVSCGGVRVVLQALMDGPKEIIDPLVMTLLYIVDKPQSRVFIRPAVDLEMVISSFTDTYTLAQGYEERLKSHARIVSTYLKSWTGLIYLSMDSKKAIKSIILSLKSPLKETKKIVLEMLFDLFRFKYPKNPARAMKELNQSKPPYSTFSRIPLTPAVEVYIQSTGGPKTSNGLDLVEHHLAILLILFVDAGLIEILIELIESESKSTSEVATILVAQVLQLGNRLLPGSYGPKIQALPRLFKMAASFGDEKLRHVATDALSQIDNMRRLDQHSVNGAADRSGKLKNREQRQVEQAKIRVGKQIDDLQFRNMLNDTQVLSEKEYTKWNWELILELIQGPLLNAKRLEEAIKGTKFLKRLICFYRPSYQLFSNIPKTEKNMQYVDIGCALMSTLLANPEGVRYLSENKFLRQIRECLSQLDPVSSAVYGSPEEEPMFSRERMEATLTSGYFTLLGTLCQHSEGVWLMEQFKIFSLYYHLSELRSRDDLIRAIIGNMDYSMDGHPRIILSKIMTSAYKHIRLFATKYLQTIIRASGNEFNEWAIRLLITQLYDPSVEVCEMAVKVLDEACKNQQNLESLVRLRPSLEHLGDIGNPLLLRFLSTSTGFRYLLELDYIESEMEDWFERRNKNYVIHLELALSKALSNDPAPPVQSPTTGKFDSGDVDPEPDPPAVLLTPPHFYGGLTRTKEGCDLLRKKGHFKHFAEFLRTYSIDFGDKHAILELKSILWAVGHIGSTKIGLRFLEEEDVIKNIVDIAENSPVLSLRGTGYYVLGLISRSSQGADILEEFGWQTANIALGTSRGLCVPEDPSKFLMLPPWKFQGKQSQYDPFNPELNLDKTEVEILRNIGNLSNHILANSSSRVLTKLKHDQPEYFTRSSLFYEVVRILSHYHFRITARRFVIDLFDVELNVDTLELLDRPADSNSEMVQIVPGKLTVTVPVNGKRDADPTEGPKLQNINSVWKEDVSSPKAVDSGQFKKQTLVPTVVVKGFLV</sequence>
<dbReference type="Pfam" id="PF14668">
    <property type="entry name" value="RICTOR_V"/>
    <property type="match status" value="1"/>
</dbReference>
<dbReference type="FunCoup" id="A0A1Y1XDX5">
    <property type="interactions" value="371"/>
</dbReference>
<feature type="domain" description="Rapamycin-insensitive companion of mTOR" evidence="5">
    <location>
        <begin position="788"/>
        <end position="860"/>
    </location>
</feature>
<comment type="caution">
    <text evidence="6">The sequence shown here is derived from an EMBL/GenBank/DDBJ whole genome shotgun (WGS) entry which is preliminary data.</text>
</comment>
<evidence type="ECO:0000256" key="1">
    <source>
        <dbReference type="ARBA" id="ARBA00008878"/>
    </source>
</evidence>
<keyword evidence="7" id="KW-1185">Reference proteome</keyword>
<dbReference type="STRING" id="1314790.A0A1Y1XDX5"/>
<dbReference type="SMART" id="SM01303">
    <property type="entry name" value="RasGEF_N_2"/>
    <property type="match status" value="1"/>
</dbReference>
<feature type="non-terminal residue" evidence="6">
    <location>
        <position position="1"/>
    </location>
</feature>
<dbReference type="SMART" id="SM01308">
    <property type="entry name" value="RICTOR_N"/>
    <property type="match status" value="1"/>
</dbReference>
<dbReference type="AlphaFoldDB" id="A0A1Y1XDX5"/>
<dbReference type="InterPro" id="IPR029451">
    <property type="entry name" value="RICTOR_M"/>
</dbReference>
<feature type="domain" description="Rapamycin-insensitive companion of mTOR middle" evidence="3">
    <location>
        <begin position="374"/>
        <end position="602"/>
    </location>
</feature>
<comment type="similarity">
    <text evidence="1">Belongs to the RICTOR family.</text>
</comment>
<dbReference type="InterPro" id="IPR011989">
    <property type="entry name" value="ARM-like"/>
</dbReference>
<evidence type="ECO:0008006" key="8">
    <source>
        <dbReference type="Google" id="ProtNLM"/>
    </source>
</evidence>